<evidence type="ECO:0000256" key="4">
    <source>
        <dbReference type="SAM" id="Phobius"/>
    </source>
</evidence>
<keyword evidence="4" id="KW-0812">Transmembrane</keyword>
<keyword evidence="4" id="KW-1133">Transmembrane helix</keyword>
<dbReference type="PANTHER" id="PTHR33643">
    <property type="entry name" value="UREASE ACCESSORY PROTEIN D"/>
    <property type="match status" value="1"/>
</dbReference>
<name>A0A8H3G6I7_9LECA</name>
<feature type="region of interest" description="Disordered" evidence="3">
    <location>
        <begin position="47"/>
        <end position="79"/>
    </location>
</feature>
<dbReference type="Pfam" id="PF01774">
    <property type="entry name" value="UreD"/>
    <property type="match status" value="1"/>
</dbReference>
<proteinExistence type="inferred from homology"/>
<protein>
    <recommendedName>
        <fullName evidence="7">Urease accessory protein UreD</fullName>
    </recommendedName>
</protein>
<keyword evidence="6" id="KW-1185">Reference proteome</keyword>
<feature type="region of interest" description="Disordered" evidence="3">
    <location>
        <begin position="125"/>
        <end position="162"/>
    </location>
</feature>
<feature type="transmembrane region" description="Helical" evidence="4">
    <location>
        <begin position="285"/>
        <end position="306"/>
    </location>
</feature>
<comment type="caution">
    <text evidence="5">The sequence shown here is derived from an EMBL/GenBank/DDBJ whole genome shotgun (WGS) entry which is preliminary data.</text>
</comment>
<accession>A0A8H3G6I7</accession>
<gene>
    <name evidence="5" type="ORF">HETSPECPRED_000622</name>
</gene>
<feature type="compositionally biased region" description="Basic and acidic residues" evidence="3">
    <location>
        <begin position="248"/>
        <end position="260"/>
    </location>
</feature>
<evidence type="ECO:0000313" key="6">
    <source>
        <dbReference type="Proteomes" id="UP000664521"/>
    </source>
</evidence>
<feature type="compositionally biased region" description="Low complexity" evidence="3">
    <location>
        <begin position="136"/>
        <end position="153"/>
    </location>
</feature>
<feature type="compositionally biased region" description="Pro residues" evidence="3">
    <location>
        <begin position="49"/>
        <end position="66"/>
    </location>
</feature>
<dbReference type="InterPro" id="IPR002669">
    <property type="entry name" value="UreD"/>
</dbReference>
<evidence type="ECO:0000256" key="2">
    <source>
        <dbReference type="ARBA" id="ARBA00023186"/>
    </source>
</evidence>
<evidence type="ECO:0000256" key="3">
    <source>
        <dbReference type="SAM" id="MobiDB-lite"/>
    </source>
</evidence>
<reference evidence="5" key="1">
    <citation type="submission" date="2021-03" db="EMBL/GenBank/DDBJ databases">
        <authorList>
            <person name="Tagirdzhanova G."/>
        </authorList>
    </citation>
    <scope>NUCLEOTIDE SEQUENCE</scope>
</reference>
<dbReference type="PANTHER" id="PTHR33643:SF1">
    <property type="entry name" value="UREASE ACCESSORY PROTEIN D"/>
    <property type="match status" value="1"/>
</dbReference>
<dbReference type="AlphaFoldDB" id="A0A8H3G6I7"/>
<dbReference type="HAMAP" id="MF_01384">
    <property type="entry name" value="UreD"/>
    <property type="match status" value="1"/>
</dbReference>
<dbReference type="Proteomes" id="UP000664521">
    <property type="component" value="Unassembled WGS sequence"/>
</dbReference>
<evidence type="ECO:0008006" key="7">
    <source>
        <dbReference type="Google" id="ProtNLM"/>
    </source>
</evidence>
<comment type="similarity">
    <text evidence="1">Belongs to the UreD family.</text>
</comment>
<dbReference type="EMBL" id="CAJPDS010000104">
    <property type="protein sequence ID" value="CAF9937707.1"/>
    <property type="molecule type" value="Genomic_DNA"/>
</dbReference>
<evidence type="ECO:0000313" key="5">
    <source>
        <dbReference type="EMBL" id="CAF9937707.1"/>
    </source>
</evidence>
<evidence type="ECO:0000256" key="1">
    <source>
        <dbReference type="ARBA" id="ARBA00007177"/>
    </source>
</evidence>
<keyword evidence="4" id="KW-0472">Membrane</keyword>
<sequence>MPSPFPAPFHSTTPGSGTVHLTLLPPSNPSFSTLNFTYPLKLLPSRAHPLPPLPSAPEGRPSPPPASSSGSQSPSDALPRPTSVPLLFVLTYGGGLLANDCIHLSLTLDAHTRLTLATQGSTKIYKAPSPTLSSHQPPDSNPSLNPNSSLSPQPSKPISSQTLHCTLHPHSSLFYSPHPTQPFATSHYAQVQIFTLHPGASLGLLDWVSEGRRARGESWDFGGWRGRNEVWLITPTPSVAQSENEPENASKQEDKGNNTEHKRRLLLRDSVILEGSGLKPRMSPLGIIGTLILTGPLLAPLAGFFISEFELLTRIGARNWDAPTMGRSAVEEQTPLIPPREKWRLERQAQEKADGVLWTAARVRSERAVVVKFGAREVQGAREWVGAMLREEGSVAREFGEGALMGVG</sequence>
<dbReference type="OrthoDB" id="5550464at2759"/>
<feature type="compositionally biased region" description="Low complexity" evidence="3">
    <location>
        <begin position="67"/>
        <end position="79"/>
    </location>
</feature>
<feature type="region of interest" description="Disordered" evidence="3">
    <location>
        <begin position="237"/>
        <end position="261"/>
    </location>
</feature>
<dbReference type="GO" id="GO:0016151">
    <property type="term" value="F:nickel cation binding"/>
    <property type="evidence" value="ECO:0007669"/>
    <property type="project" value="InterPro"/>
</dbReference>
<keyword evidence="2" id="KW-0143">Chaperone</keyword>
<feature type="compositionally biased region" description="Polar residues" evidence="3">
    <location>
        <begin position="237"/>
        <end position="247"/>
    </location>
</feature>
<organism evidence="5 6">
    <name type="scientific">Heterodermia speciosa</name>
    <dbReference type="NCBI Taxonomy" id="116794"/>
    <lineage>
        <taxon>Eukaryota</taxon>
        <taxon>Fungi</taxon>
        <taxon>Dikarya</taxon>
        <taxon>Ascomycota</taxon>
        <taxon>Pezizomycotina</taxon>
        <taxon>Lecanoromycetes</taxon>
        <taxon>OSLEUM clade</taxon>
        <taxon>Lecanoromycetidae</taxon>
        <taxon>Caliciales</taxon>
        <taxon>Physciaceae</taxon>
        <taxon>Heterodermia</taxon>
    </lineage>
</organism>